<dbReference type="SFLD" id="SFLDS00029">
    <property type="entry name" value="Radical_SAM"/>
    <property type="match status" value="1"/>
</dbReference>
<dbReference type="Pfam" id="PF19288">
    <property type="entry name" value="CofH_C"/>
    <property type="match status" value="1"/>
</dbReference>
<feature type="binding site" evidence="6 7">
    <location>
        <position position="96"/>
    </location>
    <ligand>
        <name>[4Fe-4S] cluster</name>
        <dbReference type="ChEBI" id="CHEBI:49883"/>
        <note>4Fe-4S-S-AdoMet</note>
    </ligand>
</feature>
<dbReference type="UniPathway" id="UPA00079"/>
<feature type="binding site" evidence="6 7">
    <location>
        <position position="103"/>
    </location>
    <ligand>
        <name>[4Fe-4S] cluster</name>
        <dbReference type="ChEBI" id="CHEBI:49883"/>
        <note>4Fe-4S-S-AdoMet</note>
    </ligand>
</feature>
<dbReference type="InterPro" id="IPR058240">
    <property type="entry name" value="rSAM_sf"/>
</dbReference>
<dbReference type="GO" id="GO:0044689">
    <property type="term" value="F:7,8-didemethyl-8-hydroxy-5-deazariboflavin synthase activity"/>
    <property type="evidence" value="ECO:0007669"/>
    <property type="project" value="TreeGrafter"/>
</dbReference>
<dbReference type="PANTHER" id="PTHR43076">
    <property type="entry name" value="FO SYNTHASE (COFH)"/>
    <property type="match status" value="1"/>
</dbReference>
<dbReference type="AlphaFoldDB" id="A0A518BMU2"/>
<comment type="cofactor">
    <cofactor evidence="6 7">
        <name>[4Fe-4S] cluster</name>
        <dbReference type="ChEBI" id="CHEBI:49883"/>
    </cofactor>
    <text evidence="6 7">Binds 1 [4Fe-4S] cluster. The cluster is coordinated with 3 cysteines and an exchangeable S-adenosyl-L-methionine.</text>
</comment>
<dbReference type="KEGG" id="pbap:Pla133_33910"/>
<feature type="domain" description="Radical SAM core" evidence="9">
    <location>
        <begin position="82"/>
        <end position="328"/>
    </location>
</feature>
<feature type="binding site" evidence="6 7">
    <location>
        <position position="100"/>
    </location>
    <ligand>
        <name>[4Fe-4S] cluster</name>
        <dbReference type="ChEBI" id="CHEBI:49883"/>
        <note>4Fe-4S-S-AdoMet</note>
    </ligand>
</feature>
<evidence type="ECO:0000256" key="1">
    <source>
        <dbReference type="ARBA" id="ARBA00022485"/>
    </source>
</evidence>
<dbReference type="GO" id="GO:0102573">
    <property type="term" value="F:aminodeoxyfutalosine synthase activity"/>
    <property type="evidence" value="ECO:0007669"/>
    <property type="project" value="UniProtKB-EC"/>
</dbReference>
<keyword evidence="1 6" id="KW-0004">4Fe-4S</keyword>
<dbReference type="SFLD" id="SFLDG01064">
    <property type="entry name" value="F420__menaquinone_cofactor_bio"/>
    <property type="match status" value="1"/>
</dbReference>
<dbReference type="EC" id="2.5.1.120" evidence="6"/>
<proteinExistence type="inferred from homology"/>
<evidence type="ECO:0000256" key="2">
    <source>
        <dbReference type="ARBA" id="ARBA00022691"/>
    </source>
</evidence>
<dbReference type="HAMAP" id="MF_00993">
    <property type="entry name" value="MqnE"/>
    <property type="match status" value="1"/>
</dbReference>
<keyword evidence="2 6" id="KW-0949">S-adenosyl-L-methionine</keyword>
<evidence type="ECO:0000256" key="6">
    <source>
        <dbReference type="HAMAP-Rule" id="MF_00993"/>
    </source>
</evidence>
<evidence type="ECO:0000256" key="5">
    <source>
        <dbReference type="ARBA" id="ARBA00023014"/>
    </source>
</evidence>
<dbReference type="InterPro" id="IPR022432">
    <property type="entry name" value="MqnE"/>
</dbReference>
<keyword evidence="6 10" id="KW-0808">Transferase</keyword>
<evidence type="ECO:0000256" key="3">
    <source>
        <dbReference type="ARBA" id="ARBA00022723"/>
    </source>
</evidence>
<dbReference type="InterPro" id="IPR020050">
    <property type="entry name" value="FO_synthase_su2"/>
</dbReference>
<dbReference type="GO" id="GO:0051539">
    <property type="term" value="F:4 iron, 4 sulfur cluster binding"/>
    <property type="evidence" value="ECO:0007669"/>
    <property type="project" value="UniProtKB-KW"/>
</dbReference>
<keyword evidence="3 6" id="KW-0479">Metal-binding</keyword>
<dbReference type="InterPro" id="IPR006638">
    <property type="entry name" value="Elp3/MiaA/NifB-like_rSAM"/>
</dbReference>
<evidence type="ECO:0000256" key="4">
    <source>
        <dbReference type="ARBA" id="ARBA00023004"/>
    </source>
</evidence>
<dbReference type="PIRSF" id="PIRSF004762">
    <property type="entry name" value="CHP00423"/>
    <property type="match status" value="1"/>
</dbReference>
<dbReference type="InterPro" id="IPR034405">
    <property type="entry name" value="F420"/>
</dbReference>
<comment type="similarity">
    <text evidence="6">Belongs to the radical SAM superfamily. MqnE family.</text>
</comment>
<gene>
    <name evidence="10" type="primary">mqnE_2</name>
    <name evidence="6" type="synonym">mqnE</name>
    <name evidence="10" type="ORF">Pla133_33910</name>
</gene>
<comment type="catalytic activity">
    <reaction evidence="6">
        <text>3-[(1-carboxyvinyl)-oxy]benzoate + S-adenosyl-L-methionine + H2O = 6-amino-6-deoxyfutalosine + hydrogencarbonate + L-methionine + H(+)</text>
        <dbReference type="Rhea" id="RHEA:33075"/>
        <dbReference type="ChEBI" id="CHEBI:15377"/>
        <dbReference type="ChEBI" id="CHEBI:15378"/>
        <dbReference type="ChEBI" id="CHEBI:17544"/>
        <dbReference type="ChEBI" id="CHEBI:57844"/>
        <dbReference type="ChEBI" id="CHEBI:59789"/>
        <dbReference type="ChEBI" id="CHEBI:64286"/>
        <dbReference type="ChEBI" id="CHEBI:76981"/>
        <dbReference type="EC" id="2.5.1.120"/>
    </reaction>
</comment>
<dbReference type="CDD" id="cd01335">
    <property type="entry name" value="Radical_SAM"/>
    <property type="match status" value="1"/>
</dbReference>
<dbReference type="SUPFAM" id="SSF102114">
    <property type="entry name" value="Radical SAM enzymes"/>
    <property type="match status" value="1"/>
</dbReference>
<evidence type="ECO:0000259" key="9">
    <source>
        <dbReference type="PROSITE" id="PS51918"/>
    </source>
</evidence>
<dbReference type="NCBIfam" id="TIGR00423">
    <property type="entry name" value="CofH family radical SAM protein"/>
    <property type="match status" value="1"/>
</dbReference>
<dbReference type="RefSeq" id="WP_419191617.1">
    <property type="nucleotide sequence ID" value="NZ_CP036287.1"/>
</dbReference>
<dbReference type="GO" id="GO:0009234">
    <property type="term" value="P:menaquinone biosynthetic process"/>
    <property type="evidence" value="ECO:0007669"/>
    <property type="project" value="UniProtKB-UniRule"/>
</dbReference>
<dbReference type="SFLD" id="SFLDG01389">
    <property type="entry name" value="menaquinone_synthsis_involved"/>
    <property type="match status" value="1"/>
</dbReference>
<dbReference type="NCBIfam" id="TIGR03700">
    <property type="entry name" value="mena_SCO4494"/>
    <property type="match status" value="1"/>
</dbReference>
<evidence type="ECO:0000256" key="7">
    <source>
        <dbReference type="PIRSR" id="PIRSR004762-1"/>
    </source>
</evidence>
<dbReference type="Proteomes" id="UP000316921">
    <property type="component" value="Chromosome"/>
</dbReference>
<dbReference type="InterPro" id="IPR045567">
    <property type="entry name" value="CofH/MnqC-like_C"/>
</dbReference>
<evidence type="ECO:0000313" key="11">
    <source>
        <dbReference type="Proteomes" id="UP000316921"/>
    </source>
</evidence>
<accession>A0A518BMU2</accession>
<reference evidence="10 11" key="1">
    <citation type="submission" date="2019-02" db="EMBL/GenBank/DDBJ databases">
        <title>Deep-cultivation of Planctomycetes and their phenomic and genomic characterization uncovers novel biology.</title>
        <authorList>
            <person name="Wiegand S."/>
            <person name="Jogler M."/>
            <person name="Boedeker C."/>
            <person name="Pinto D."/>
            <person name="Vollmers J."/>
            <person name="Rivas-Marin E."/>
            <person name="Kohn T."/>
            <person name="Peeters S.H."/>
            <person name="Heuer A."/>
            <person name="Rast P."/>
            <person name="Oberbeckmann S."/>
            <person name="Bunk B."/>
            <person name="Jeske O."/>
            <person name="Meyerdierks A."/>
            <person name="Storesund J.E."/>
            <person name="Kallscheuer N."/>
            <person name="Luecker S."/>
            <person name="Lage O.M."/>
            <person name="Pohl T."/>
            <person name="Merkel B.J."/>
            <person name="Hornburger P."/>
            <person name="Mueller R.-W."/>
            <person name="Bruemmer F."/>
            <person name="Labrenz M."/>
            <person name="Spormann A.M."/>
            <person name="Op den Camp H."/>
            <person name="Overmann J."/>
            <person name="Amann R."/>
            <person name="Jetten M.S.M."/>
            <person name="Mascher T."/>
            <person name="Medema M.H."/>
            <person name="Devos D.P."/>
            <person name="Kaster A.-K."/>
            <person name="Ovreas L."/>
            <person name="Rohde M."/>
            <person name="Galperin M.Y."/>
            <person name="Jogler C."/>
        </authorList>
    </citation>
    <scope>NUCLEOTIDE SEQUENCE [LARGE SCALE GENOMIC DNA]</scope>
    <source>
        <strain evidence="10 11">Pla133</strain>
    </source>
</reference>
<keyword evidence="5 6" id="KW-0411">Iron-sulfur</keyword>
<keyword evidence="4 6" id="KW-0408">Iron</keyword>
<dbReference type="Gene3D" id="3.20.20.70">
    <property type="entry name" value="Aldolase class I"/>
    <property type="match status" value="1"/>
</dbReference>
<evidence type="ECO:0000313" key="10">
    <source>
        <dbReference type="EMBL" id="QDU68295.1"/>
    </source>
</evidence>
<dbReference type="EMBL" id="CP036287">
    <property type="protein sequence ID" value="QDU68295.1"/>
    <property type="molecule type" value="Genomic_DNA"/>
</dbReference>
<protein>
    <recommendedName>
        <fullName evidence="6">Aminodeoxyfutalosine synthase</fullName>
        <shortName evidence="6">AFL synthase</shortName>
        <shortName evidence="6">Aminofutalosine synthase</shortName>
        <ecNumber evidence="6">2.5.1.120</ecNumber>
    </recommendedName>
    <alternativeName>
        <fullName evidence="6">Menaquinone biosynthetic enzyme MqnE</fullName>
    </alternativeName>
</protein>
<organism evidence="10 11">
    <name type="scientific">Engelhardtia mirabilis</name>
    <dbReference type="NCBI Taxonomy" id="2528011"/>
    <lineage>
        <taxon>Bacteria</taxon>
        <taxon>Pseudomonadati</taxon>
        <taxon>Planctomycetota</taxon>
        <taxon>Planctomycetia</taxon>
        <taxon>Planctomycetia incertae sedis</taxon>
        <taxon>Engelhardtia</taxon>
    </lineage>
</organism>
<dbReference type="InterPro" id="IPR007197">
    <property type="entry name" value="rSAM"/>
</dbReference>
<name>A0A518BMU2_9BACT</name>
<dbReference type="Pfam" id="PF04055">
    <property type="entry name" value="Radical_SAM"/>
    <property type="match status" value="1"/>
</dbReference>
<feature type="binding site" evidence="8">
    <location>
        <position position="213"/>
    </location>
    <ligand>
        <name>S-adenosyl-L-methionine</name>
        <dbReference type="ChEBI" id="CHEBI:59789"/>
    </ligand>
</feature>
<keyword evidence="11" id="KW-1185">Reference proteome</keyword>
<dbReference type="GO" id="GO:0005506">
    <property type="term" value="F:iron ion binding"/>
    <property type="evidence" value="ECO:0007669"/>
    <property type="project" value="UniProtKB-UniRule"/>
</dbReference>
<evidence type="ECO:0000256" key="8">
    <source>
        <dbReference type="PIRSR" id="PIRSR004762-2"/>
    </source>
</evidence>
<comment type="function">
    <text evidence="6">Radical SAM enzyme that catalyzes the addition of the adenosyl radical to the double bond of 3-[(1-carboxyvinyl)oxy]benzoate, leading to aminodeoxyfutalosine (AFL), a key intermediate in the formation of menaquinone (MK, vitamin K2) from chorismate.</text>
</comment>
<dbReference type="PANTHER" id="PTHR43076:SF7">
    <property type="entry name" value="AMINODEOXYFUTALOSINE SYNTHASE"/>
    <property type="match status" value="1"/>
</dbReference>
<keyword evidence="6" id="KW-0474">Menaquinone biosynthesis</keyword>
<comment type="pathway">
    <text evidence="6">Quinol/quinone metabolism; menaquinone biosynthesis.</text>
</comment>
<feature type="binding site" evidence="8">
    <location>
        <position position="102"/>
    </location>
    <ligand>
        <name>S-adenosyl-L-methionine</name>
        <dbReference type="ChEBI" id="CHEBI:59789"/>
    </ligand>
</feature>
<dbReference type="PROSITE" id="PS51918">
    <property type="entry name" value="RADICAL_SAM"/>
    <property type="match status" value="1"/>
</dbReference>
<dbReference type="InterPro" id="IPR013785">
    <property type="entry name" value="Aldolase_TIM"/>
</dbReference>
<dbReference type="SMART" id="SM00729">
    <property type="entry name" value="Elp3"/>
    <property type="match status" value="1"/>
</dbReference>
<dbReference type="SFLD" id="SFLDF00343">
    <property type="entry name" value="aminofutalosine_synthase_(mqnE"/>
    <property type="match status" value="1"/>
</dbReference>
<sequence>MSAAQGSGIATGGINETAAAGSTKERLVRRRAEAAGLGDIADKVLASQRLSCEDGLRLYEADLHAVGALANWVRERIHGDRTYFNVNQHINYTNWCNKFCSFCSFDRLPGQEGAYLLEPEQAAAKLLEHADQPVTEVHMVAGVWPKIPYDYYLNLLRAVKAARPEIHVKAFTMVELDQIAKTARHEGRHETLAEVLEDLKAAGLGSCPGGGAEVFSERIHAEGYKNKISGEQWLATAREVHRAGLRSNCTMLHGHMETIAERVDHLDRLRRLQDETGGFQTYIPLSFHPENNEWSHYCGPTALDELRELAVARLLLDNIPHIKAYWILMDVPVAQTALAFGADDVDGTVVEEKIYHDAGATTPQEVGRAELVRWIRDAGRVPVERDTLYNVVWSADEQLAPVGAPAPVAG</sequence>